<name>A0A4C1TJK5_EUMVA</name>
<keyword evidence="1" id="KW-0812">Transmembrane</keyword>
<proteinExistence type="predicted"/>
<keyword evidence="3" id="KW-1185">Reference proteome</keyword>
<gene>
    <name evidence="2" type="ORF">EVAR_92311_1</name>
</gene>
<protein>
    <submittedName>
        <fullName evidence="2">Uncharacterized protein</fullName>
    </submittedName>
</protein>
<dbReference type="Proteomes" id="UP000299102">
    <property type="component" value="Unassembled WGS sequence"/>
</dbReference>
<dbReference type="AlphaFoldDB" id="A0A4C1TJK5"/>
<keyword evidence="1" id="KW-0472">Membrane</keyword>
<dbReference type="EMBL" id="BGZK01000063">
    <property type="protein sequence ID" value="GBP14305.1"/>
    <property type="molecule type" value="Genomic_DNA"/>
</dbReference>
<feature type="transmembrane region" description="Helical" evidence="1">
    <location>
        <begin position="53"/>
        <end position="75"/>
    </location>
</feature>
<keyword evidence="1" id="KW-1133">Transmembrane helix</keyword>
<sequence>MHSTYRISYDDAHTDCDIRECNFYSFDKTASSTVRESVDSETPSRNDRHFTTVIMRTIVFLCTVAVTSAATWLTLQPEKPEEF</sequence>
<evidence type="ECO:0000313" key="3">
    <source>
        <dbReference type="Proteomes" id="UP000299102"/>
    </source>
</evidence>
<evidence type="ECO:0000313" key="2">
    <source>
        <dbReference type="EMBL" id="GBP14305.1"/>
    </source>
</evidence>
<organism evidence="2 3">
    <name type="scientific">Eumeta variegata</name>
    <name type="common">Bagworm moth</name>
    <name type="synonym">Eumeta japonica</name>
    <dbReference type="NCBI Taxonomy" id="151549"/>
    <lineage>
        <taxon>Eukaryota</taxon>
        <taxon>Metazoa</taxon>
        <taxon>Ecdysozoa</taxon>
        <taxon>Arthropoda</taxon>
        <taxon>Hexapoda</taxon>
        <taxon>Insecta</taxon>
        <taxon>Pterygota</taxon>
        <taxon>Neoptera</taxon>
        <taxon>Endopterygota</taxon>
        <taxon>Lepidoptera</taxon>
        <taxon>Glossata</taxon>
        <taxon>Ditrysia</taxon>
        <taxon>Tineoidea</taxon>
        <taxon>Psychidae</taxon>
        <taxon>Oiketicinae</taxon>
        <taxon>Eumeta</taxon>
    </lineage>
</organism>
<reference evidence="2 3" key="1">
    <citation type="journal article" date="2019" name="Commun. Biol.">
        <title>The bagworm genome reveals a unique fibroin gene that provides high tensile strength.</title>
        <authorList>
            <person name="Kono N."/>
            <person name="Nakamura H."/>
            <person name="Ohtoshi R."/>
            <person name="Tomita M."/>
            <person name="Numata K."/>
            <person name="Arakawa K."/>
        </authorList>
    </citation>
    <scope>NUCLEOTIDE SEQUENCE [LARGE SCALE GENOMIC DNA]</scope>
</reference>
<comment type="caution">
    <text evidence="2">The sequence shown here is derived from an EMBL/GenBank/DDBJ whole genome shotgun (WGS) entry which is preliminary data.</text>
</comment>
<evidence type="ECO:0000256" key="1">
    <source>
        <dbReference type="SAM" id="Phobius"/>
    </source>
</evidence>
<accession>A0A4C1TJK5</accession>
<feature type="non-terminal residue" evidence="2">
    <location>
        <position position="83"/>
    </location>
</feature>